<dbReference type="RefSeq" id="WP_132430236.1">
    <property type="nucleotide sequence ID" value="NZ_SMFZ01000002.1"/>
</dbReference>
<evidence type="ECO:0000256" key="6">
    <source>
        <dbReference type="ARBA" id="ARBA00023033"/>
    </source>
</evidence>
<dbReference type="InterPro" id="IPR001128">
    <property type="entry name" value="Cyt_P450"/>
</dbReference>
<protein>
    <submittedName>
        <fullName evidence="8">Cytochrome P450</fullName>
    </submittedName>
</protein>
<dbReference type="SUPFAM" id="SSF48264">
    <property type="entry name" value="Cytochrome P450"/>
    <property type="match status" value="1"/>
</dbReference>
<dbReference type="PRINTS" id="PR00359">
    <property type="entry name" value="BP450"/>
</dbReference>
<dbReference type="FunFam" id="1.10.630.10:FF:000018">
    <property type="entry name" value="Cytochrome P450 monooxygenase"/>
    <property type="match status" value="1"/>
</dbReference>
<evidence type="ECO:0000256" key="5">
    <source>
        <dbReference type="ARBA" id="ARBA00023004"/>
    </source>
</evidence>
<dbReference type="CDD" id="cd11029">
    <property type="entry name" value="CYP107-like"/>
    <property type="match status" value="1"/>
</dbReference>
<keyword evidence="3 7" id="KW-0479">Metal-binding</keyword>
<gene>
    <name evidence="8" type="ORF">EV378_5474</name>
</gene>
<dbReference type="PANTHER" id="PTHR46696">
    <property type="entry name" value="P450, PUTATIVE (EUROFUNG)-RELATED"/>
    <property type="match status" value="1"/>
</dbReference>
<evidence type="ECO:0000256" key="3">
    <source>
        <dbReference type="ARBA" id="ARBA00022723"/>
    </source>
</evidence>
<dbReference type="GO" id="GO:0020037">
    <property type="term" value="F:heme binding"/>
    <property type="evidence" value="ECO:0007669"/>
    <property type="project" value="InterPro"/>
</dbReference>
<sequence length="403" mass="44008">MTIDQDSRPIVLDETFFDDPEALYRELRVDRPVARAVAPTGMTFWIVSRYDDARPALNDPRLSKDAARIPEVIARSGDDAPPPRAFAESLVAHMLNADPPDHTRLRKLVGKAFTMRAIARLRPRIEQLAGELADSMAAAGPSVDLLDEFAFPLPMTVICEILGVPQERREEFRDWSNTLLSGASDEERGAAAGAMAQFLSQLVADKAANPGDDMLSDIVRASEDGDTLSPGETTAMAFLLLVAGHETTVNLIGNGMLALLRHPDQMARLRADPDLIPGAVEEFLRYDGPVNLATFRFTTEPVEIAGTTIPKGEFVLVSLIGANHDPDRYADAEQLDVERDASGHLAFGYGIHHCLGAPLARLEGEIAFRTLLDRFPDIALDGEPGSFRMSTLIHGLTRLPVRI</sequence>
<dbReference type="OrthoDB" id="142769at2"/>
<dbReference type="InterPro" id="IPR002397">
    <property type="entry name" value="Cyt_P450_B"/>
</dbReference>
<dbReference type="GO" id="GO:0004497">
    <property type="term" value="F:monooxygenase activity"/>
    <property type="evidence" value="ECO:0007669"/>
    <property type="project" value="UniProtKB-KW"/>
</dbReference>
<dbReference type="GO" id="GO:0005506">
    <property type="term" value="F:iron ion binding"/>
    <property type="evidence" value="ECO:0007669"/>
    <property type="project" value="InterPro"/>
</dbReference>
<comment type="caution">
    <text evidence="8">The sequence shown here is derived from an EMBL/GenBank/DDBJ whole genome shotgun (WGS) entry which is preliminary data.</text>
</comment>
<evidence type="ECO:0000313" key="9">
    <source>
        <dbReference type="Proteomes" id="UP000295560"/>
    </source>
</evidence>
<proteinExistence type="inferred from homology"/>
<organism evidence="8 9">
    <name type="scientific">Pseudonocardia endophytica</name>
    <dbReference type="NCBI Taxonomy" id="401976"/>
    <lineage>
        <taxon>Bacteria</taxon>
        <taxon>Bacillati</taxon>
        <taxon>Actinomycetota</taxon>
        <taxon>Actinomycetes</taxon>
        <taxon>Pseudonocardiales</taxon>
        <taxon>Pseudonocardiaceae</taxon>
        <taxon>Pseudonocardia</taxon>
    </lineage>
</organism>
<evidence type="ECO:0000256" key="7">
    <source>
        <dbReference type="RuleBase" id="RU000461"/>
    </source>
</evidence>
<dbReference type="EMBL" id="SMFZ01000002">
    <property type="protein sequence ID" value="TCK21486.1"/>
    <property type="molecule type" value="Genomic_DNA"/>
</dbReference>
<dbReference type="GO" id="GO:0016705">
    <property type="term" value="F:oxidoreductase activity, acting on paired donors, with incorporation or reduction of molecular oxygen"/>
    <property type="evidence" value="ECO:0007669"/>
    <property type="project" value="InterPro"/>
</dbReference>
<dbReference type="InterPro" id="IPR036396">
    <property type="entry name" value="Cyt_P450_sf"/>
</dbReference>
<name>A0A4V6NDE7_PSEEN</name>
<evidence type="ECO:0000256" key="1">
    <source>
        <dbReference type="ARBA" id="ARBA00010617"/>
    </source>
</evidence>
<accession>A0A4V6NDE7</accession>
<evidence type="ECO:0000256" key="4">
    <source>
        <dbReference type="ARBA" id="ARBA00023002"/>
    </source>
</evidence>
<dbReference type="AlphaFoldDB" id="A0A4V6NDE7"/>
<dbReference type="Proteomes" id="UP000295560">
    <property type="component" value="Unassembled WGS sequence"/>
</dbReference>
<reference evidence="8 9" key="1">
    <citation type="submission" date="2019-03" db="EMBL/GenBank/DDBJ databases">
        <title>Sequencing the genomes of 1000 actinobacteria strains.</title>
        <authorList>
            <person name="Klenk H.-P."/>
        </authorList>
    </citation>
    <scope>NUCLEOTIDE SEQUENCE [LARGE SCALE GENOMIC DNA]</scope>
    <source>
        <strain evidence="8 9">DSM 44969</strain>
    </source>
</reference>
<keyword evidence="6 7" id="KW-0503">Monooxygenase</keyword>
<dbReference type="PANTHER" id="PTHR46696:SF1">
    <property type="entry name" value="CYTOCHROME P450 YJIB-RELATED"/>
    <property type="match status" value="1"/>
</dbReference>
<dbReference type="Pfam" id="PF00067">
    <property type="entry name" value="p450"/>
    <property type="match status" value="1"/>
</dbReference>
<keyword evidence="9" id="KW-1185">Reference proteome</keyword>
<dbReference type="PROSITE" id="PS00086">
    <property type="entry name" value="CYTOCHROME_P450"/>
    <property type="match status" value="1"/>
</dbReference>
<dbReference type="Gene3D" id="1.10.630.10">
    <property type="entry name" value="Cytochrome P450"/>
    <property type="match status" value="1"/>
</dbReference>
<evidence type="ECO:0000313" key="8">
    <source>
        <dbReference type="EMBL" id="TCK21486.1"/>
    </source>
</evidence>
<keyword evidence="2 7" id="KW-0349">Heme</keyword>
<keyword evidence="5 7" id="KW-0408">Iron</keyword>
<evidence type="ECO:0000256" key="2">
    <source>
        <dbReference type="ARBA" id="ARBA00022617"/>
    </source>
</evidence>
<dbReference type="InterPro" id="IPR017972">
    <property type="entry name" value="Cyt_P450_CS"/>
</dbReference>
<keyword evidence="4 7" id="KW-0560">Oxidoreductase</keyword>
<comment type="similarity">
    <text evidence="1 7">Belongs to the cytochrome P450 family.</text>
</comment>